<accession>A0ABW5C4I6</accession>
<name>A0ABW5C4I6_9PROT</name>
<sequence length="318" mass="33674">MTASPSRTYQPFARLLPFLGAAGVVMVWLFGADGLEPLARRLPLGGLDALACPVPFEVGEMVATVLLGLIGGGLGVVLTRAIRHRAPHPARPSPWRRRELDLGGRGRLRQRLDELERFADIVRTDLHPPIQQMLRSAQLLAATDRGGLDDAARLYLGQLLDGTLQVAELLAGLDRLAASAEAVGIAPAGPLALARRRLAATLGRADAVLVVGPLPPVLAVAEDLTEIFTRLLDEAVRDRPPGQRPVLNLAATTEERTVLFHLRGGNPPGEDSADGAAEPGLGLARRLIERLGGQLWREGDGTLAFTLPAAPATGAAED</sequence>
<comment type="caution">
    <text evidence="2">The sequence shown here is derived from an EMBL/GenBank/DDBJ whole genome shotgun (WGS) entry which is preliminary data.</text>
</comment>
<evidence type="ECO:0000313" key="2">
    <source>
        <dbReference type="EMBL" id="MFD2232264.1"/>
    </source>
</evidence>
<dbReference type="EMBL" id="JBHUIY010000001">
    <property type="protein sequence ID" value="MFD2232264.1"/>
    <property type="molecule type" value="Genomic_DNA"/>
</dbReference>
<reference evidence="3" key="1">
    <citation type="journal article" date="2019" name="Int. J. Syst. Evol. Microbiol.">
        <title>The Global Catalogue of Microorganisms (GCM) 10K type strain sequencing project: providing services to taxonomists for standard genome sequencing and annotation.</title>
        <authorList>
            <consortium name="The Broad Institute Genomics Platform"/>
            <consortium name="The Broad Institute Genome Sequencing Center for Infectious Disease"/>
            <person name="Wu L."/>
            <person name="Ma J."/>
        </authorList>
    </citation>
    <scope>NUCLEOTIDE SEQUENCE [LARGE SCALE GENOMIC DNA]</scope>
    <source>
        <strain evidence="3">KCTC 15012</strain>
    </source>
</reference>
<keyword evidence="1" id="KW-0472">Membrane</keyword>
<protein>
    <recommendedName>
        <fullName evidence="4">Signal transduction histidine kinase</fullName>
    </recommendedName>
</protein>
<dbReference type="Proteomes" id="UP001597296">
    <property type="component" value="Unassembled WGS sequence"/>
</dbReference>
<feature type="transmembrane region" description="Helical" evidence="1">
    <location>
        <begin position="61"/>
        <end position="82"/>
    </location>
</feature>
<evidence type="ECO:0000256" key="1">
    <source>
        <dbReference type="SAM" id="Phobius"/>
    </source>
</evidence>
<keyword evidence="1" id="KW-1133">Transmembrane helix</keyword>
<proteinExistence type="predicted"/>
<organism evidence="2 3">
    <name type="scientific">Phaeospirillum tilakii</name>
    <dbReference type="NCBI Taxonomy" id="741673"/>
    <lineage>
        <taxon>Bacteria</taxon>
        <taxon>Pseudomonadati</taxon>
        <taxon>Pseudomonadota</taxon>
        <taxon>Alphaproteobacteria</taxon>
        <taxon>Rhodospirillales</taxon>
        <taxon>Rhodospirillaceae</taxon>
        <taxon>Phaeospirillum</taxon>
    </lineage>
</organism>
<evidence type="ECO:0000313" key="3">
    <source>
        <dbReference type="Proteomes" id="UP001597296"/>
    </source>
</evidence>
<feature type="transmembrane region" description="Helical" evidence="1">
    <location>
        <begin position="12"/>
        <end position="31"/>
    </location>
</feature>
<keyword evidence="1" id="KW-0812">Transmembrane</keyword>
<keyword evidence="3" id="KW-1185">Reference proteome</keyword>
<gene>
    <name evidence="2" type="ORF">ACFSNB_00450</name>
</gene>
<evidence type="ECO:0008006" key="4">
    <source>
        <dbReference type="Google" id="ProtNLM"/>
    </source>
</evidence>
<dbReference type="RefSeq" id="WP_377313428.1">
    <property type="nucleotide sequence ID" value="NZ_JBHUIY010000001.1"/>
</dbReference>